<evidence type="ECO:0000256" key="1">
    <source>
        <dbReference type="ARBA" id="ARBA00022468"/>
    </source>
</evidence>
<keyword evidence="3" id="KW-0677">Repeat</keyword>
<reference evidence="6 7" key="1">
    <citation type="journal article" date="2011" name="Proc. Natl. Acad. Sci. U.S.A.">
        <title>Niche of harmful alga Aureococcus anophagefferens revealed through ecogenomics.</title>
        <authorList>
            <person name="Gobler C.J."/>
            <person name="Berry D.L."/>
            <person name="Dyhrman S.T."/>
            <person name="Wilhelm S.W."/>
            <person name="Salamov A."/>
            <person name="Lobanov A.V."/>
            <person name="Zhang Y."/>
            <person name="Collier J.L."/>
            <person name="Wurch L.L."/>
            <person name="Kustka A.B."/>
            <person name="Dill B.D."/>
            <person name="Shah M."/>
            <person name="VerBerkmoes N.C."/>
            <person name="Kuo A."/>
            <person name="Terry A."/>
            <person name="Pangilinan J."/>
            <person name="Lindquist E.A."/>
            <person name="Lucas S."/>
            <person name="Paulsen I.T."/>
            <person name="Hattenrath-Lehmann T.K."/>
            <person name="Talmage S.C."/>
            <person name="Walker E.A."/>
            <person name="Koch F."/>
            <person name="Burson A.M."/>
            <person name="Marcoval M.A."/>
            <person name="Tang Y.Z."/>
            <person name="Lecleir G.R."/>
            <person name="Coyne K.J."/>
            <person name="Berg G.M."/>
            <person name="Bertrand E.M."/>
            <person name="Saito M.A."/>
            <person name="Gladyshev V.N."/>
            <person name="Grigoriev I.V."/>
        </authorList>
    </citation>
    <scope>NUCLEOTIDE SEQUENCE [LARGE SCALE GENOMIC DNA]</scope>
    <source>
        <strain evidence="7">CCMP 1984</strain>
    </source>
</reference>
<feature type="region of interest" description="Disordered" evidence="4">
    <location>
        <begin position="118"/>
        <end position="144"/>
    </location>
</feature>
<dbReference type="SUPFAM" id="SSF52047">
    <property type="entry name" value="RNI-like"/>
    <property type="match status" value="1"/>
</dbReference>
<gene>
    <name evidence="6" type="ORF">AURANDRAFT_60846</name>
</gene>
<keyword evidence="7" id="KW-1185">Reference proteome</keyword>
<evidence type="ECO:0000259" key="5">
    <source>
        <dbReference type="Pfam" id="PF02225"/>
    </source>
</evidence>
<dbReference type="OMA" id="CACARHS"/>
<accession>F0XWJ0</accession>
<dbReference type="InterPro" id="IPR046450">
    <property type="entry name" value="PA_dom_sf"/>
</dbReference>
<protein>
    <recommendedName>
        <fullName evidence="5">PA domain-containing protein</fullName>
    </recommendedName>
</protein>
<dbReference type="Pfam" id="PF02225">
    <property type="entry name" value="PA"/>
    <property type="match status" value="1"/>
</dbReference>
<dbReference type="SUPFAM" id="SSF52025">
    <property type="entry name" value="PA domain"/>
    <property type="match status" value="1"/>
</dbReference>
<dbReference type="Gene3D" id="3.80.10.10">
    <property type="entry name" value="Ribonuclease Inhibitor"/>
    <property type="match status" value="3"/>
</dbReference>
<keyword evidence="2" id="KW-0433">Leucine-rich repeat</keyword>
<dbReference type="InterPro" id="IPR032675">
    <property type="entry name" value="LRR_dom_sf"/>
</dbReference>
<dbReference type="PANTHER" id="PTHR24113:SF12">
    <property type="entry name" value="RAN GTPASE-ACTIVATING PROTEIN 1"/>
    <property type="match status" value="1"/>
</dbReference>
<dbReference type="InterPro" id="IPR001611">
    <property type="entry name" value="Leu-rich_rpt"/>
</dbReference>
<evidence type="ECO:0000256" key="3">
    <source>
        <dbReference type="ARBA" id="ARBA00022737"/>
    </source>
</evidence>
<feature type="domain" description="PA" evidence="5">
    <location>
        <begin position="298"/>
        <end position="375"/>
    </location>
</feature>
<dbReference type="KEGG" id="aaf:AURANDRAFT_60846"/>
<organism evidence="7">
    <name type="scientific">Aureococcus anophagefferens</name>
    <name type="common">Harmful bloom alga</name>
    <dbReference type="NCBI Taxonomy" id="44056"/>
    <lineage>
        <taxon>Eukaryota</taxon>
        <taxon>Sar</taxon>
        <taxon>Stramenopiles</taxon>
        <taxon>Ochrophyta</taxon>
        <taxon>Pelagophyceae</taxon>
        <taxon>Pelagomonadales</taxon>
        <taxon>Pelagomonadaceae</taxon>
        <taxon>Aureococcus</taxon>
    </lineage>
</organism>
<sequence>MRNVLRRGGAAALAASVAAAAAYWLRRRRRRRGLRSDAAPRPPEGETWLVFEINARRSQPILIRRGADFDSEVVAELRALRGRQRCRVVRPVEGWASVTTSRGRPILVARPDVDFLDVSPLAPEPGSPSSSSSSDDDDGRYGRYEDGFVEASAGHWYDRAAPAAADDAGDAEAVDEDAGLFVVPAFEPPPYVARESRRLESWPARERRTLFAHLAARDLARLCACARHSARHLARVVFEDRAAELDRLGRAPAFLRLAAVRGGEATPVRCTRAAWAPDLEASFAAGAELAVATADPDTGGDFENDDVGGAALLVRRGGGISFEDKAARASEAGAGLCIIANDEDGDGLIRMARGDGSRPVGCPVVFVSKAGGDALRGARVRLDAVELGRAGATGRREGGGLASNLETVHPGPLFVRKVAVLEQKRALLAVGAAASALGWKEDLLPAGAWPGLKNADAPTDDTARDALALRVVALDLGDALRDAAVDAAAAAVERRAASLDLAGRGLGAWDAALLAAVLGGRGAPLASLDASANKLCGVDVRGDGAFAPGGLAALLRVCGTRPAIAASLTALSLWGNELRAAGGAALGTLVAASASLTWLDARDCALGDAGVAPLAAALGATTSLTWLNLRENGLGDAGGFALRDALLRNATLTRVDLVHNPAMTAASVRGLSAPELRNVATLVHDLVPPSPLRAARRRRARAGAAAPEPAADDGSDGDAGSDGDGGASDVDEIDASGNDLGDAGVVALCEAFKDAAHERLARLSLEGTNFGSRGACALGAALARWLPSLETLALPGDLPVGLKGARTLGDGLAARARPLATLDLRFAKGPATSLPAAALRDGDDGFVDVSDRRLGPAAAVVVAILLGKNASVTAVDASGNGELAASDDVAKRYGLDALLGLAKAKRLRGLDLLRSLGCADAAATAVSAARAALSLCGGHAPGPFALRGSRRGLDDGDALLAAHELARAGGSLTDLNLGGNPAVGPDGVAAIARAARVQARTPSPHKLTRLDLSHVDVGGGASAIADALLADLHLTELNLRFSKLDSAGAEDIAECLGMATKLTKLDVSANGLSPAARRALADAADANPKLRVRF</sequence>
<dbReference type="Pfam" id="PF13516">
    <property type="entry name" value="LRR_6"/>
    <property type="match status" value="4"/>
</dbReference>
<dbReference type="PANTHER" id="PTHR24113">
    <property type="entry name" value="RAN GTPASE-ACTIVATING PROTEIN 1"/>
    <property type="match status" value="1"/>
</dbReference>
<dbReference type="GO" id="GO:0005634">
    <property type="term" value="C:nucleus"/>
    <property type="evidence" value="ECO:0007669"/>
    <property type="project" value="TreeGrafter"/>
</dbReference>
<dbReference type="SMART" id="SM00368">
    <property type="entry name" value="LRR_RI"/>
    <property type="match status" value="10"/>
</dbReference>
<dbReference type="GeneID" id="20223196"/>
<dbReference type="GO" id="GO:0031267">
    <property type="term" value="F:small GTPase binding"/>
    <property type="evidence" value="ECO:0007669"/>
    <property type="project" value="TreeGrafter"/>
</dbReference>
<dbReference type="EMBL" id="GL833120">
    <property type="protein sequence ID" value="EGB12953.1"/>
    <property type="molecule type" value="Genomic_DNA"/>
</dbReference>
<dbReference type="InterPro" id="IPR003137">
    <property type="entry name" value="PA_domain"/>
</dbReference>
<dbReference type="eggNOG" id="KOG4308">
    <property type="taxonomic scope" value="Eukaryota"/>
</dbReference>
<dbReference type="InterPro" id="IPR027038">
    <property type="entry name" value="RanGap"/>
</dbReference>
<evidence type="ECO:0000256" key="4">
    <source>
        <dbReference type="SAM" id="MobiDB-lite"/>
    </source>
</evidence>
<dbReference type="AlphaFoldDB" id="F0XWJ0"/>
<dbReference type="Gene3D" id="3.50.30.30">
    <property type="match status" value="1"/>
</dbReference>
<dbReference type="GO" id="GO:0005829">
    <property type="term" value="C:cytosol"/>
    <property type="evidence" value="ECO:0007669"/>
    <property type="project" value="TreeGrafter"/>
</dbReference>
<evidence type="ECO:0000256" key="2">
    <source>
        <dbReference type="ARBA" id="ARBA00022614"/>
    </source>
</evidence>
<evidence type="ECO:0000313" key="7">
    <source>
        <dbReference type="Proteomes" id="UP000002729"/>
    </source>
</evidence>
<feature type="compositionally biased region" description="Acidic residues" evidence="4">
    <location>
        <begin position="710"/>
        <end position="721"/>
    </location>
</feature>
<proteinExistence type="predicted"/>
<dbReference type="OrthoDB" id="10692097at2759"/>
<dbReference type="RefSeq" id="XP_009032570.1">
    <property type="nucleotide sequence ID" value="XM_009034322.1"/>
</dbReference>
<dbReference type="GO" id="GO:0006913">
    <property type="term" value="P:nucleocytoplasmic transport"/>
    <property type="evidence" value="ECO:0007669"/>
    <property type="project" value="TreeGrafter"/>
</dbReference>
<dbReference type="InParanoid" id="F0XWJ0"/>
<dbReference type="GO" id="GO:0048471">
    <property type="term" value="C:perinuclear region of cytoplasm"/>
    <property type="evidence" value="ECO:0007669"/>
    <property type="project" value="TreeGrafter"/>
</dbReference>
<name>F0XWJ0_AURAN</name>
<feature type="region of interest" description="Disordered" evidence="4">
    <location>
        <begin position="694"/>
        <end position="734"/>
    </location>
</feature>
<evidence type="ECO:0000313" key="6">
    <source>
        <dbReference type="EMBL" id="EGB12953.1"/>
    </source>
</evidence>
<keyword evidence="1" id="KW-0343">GTPase activation</keyword>
<dbReference type="Proteomes" id="UP000002729">
    <property type="component" value="Unassembled WGS sequence"/>
</dbReference>
<dbReference type="GO" id="GO:0005096">
    <property type="term" value="F:GTPase activator activity"/>
    <property type="evidence" value="ECO:0007669"/>
    <property type="project" value="UniProtKB-KW"/>
</dbReference>